<dbReference type="Proteomes" id="UP000886469">
    <property type="component" value="Unassembled WGS sequence"/>
</dbReference>
<dbReference type="Pfam" id="PF07589">
    <property type="entry name" value="PEP-CTERM"/>
    <property type="match status" value="1"/>
</dbReference>
<gene>
    <name evidence="2" type="ORF">E4Q08_12870</name>
</gene>
<sequence length="152" mass="15555">MATGLGNTGAPYTGSAADLTLLTNEIVDANGGGNSSLGWVGLTAGPANGGGPWGARPGIDAAARWVWYSSNGDPDPTTPGFNHDEWLVFRVAVDAPATVPEPGSLALAGLALAGWDRAAQRLIAVRRALDGSWLNAAVVFLRVIVAETITHP</sequence>
<dbReference type="EMBL" id="SPMX01000035">
    <property type="protein sequence ID" value="NMQ06079.1"/>
    <property type="molecule type" value="Genomic_DNA"/>
</dbReference>
<reference evidence="2" key="1">
    <citation type="submission" date="2019-03" db="EMBL/GenBank/DDBJ databases">
        <title>Metabolic reconstructions from genomes of highly enriched 'Candidatus Accumulibacter' and 'Candidatus Competibacter' bioreactor populations.</title>
        <authorList>
            <person name="Annavajhala M.K."/>
            <person name="Welles L."/>
            <person name="Abbas B."/>
            <person name="Sorokin D."/>
            <person name="Park H."/>
            <person name="Van Loosdrecht M."/>
            <person name="Chandran K."/>
        </authorList>
    </citation>
    <scope>NUCLEOTIDE SEQUENCE</scope>
    <source>
        <strain evidence="2">SBR_L</strain>
    </source>
</reference>
<organism evidence="2 3">
    <name type="scientific">Candidatus Accumulibacter contiguus</name>
    <dbReference type="NCBI Taxonomy" id="2954381"/>
    <lineage>
        <taxon>Bacteria</taxon>
        <taxon>Pseudomonadati</taxon>
        <taxon>Pseudomonadota</taxon>
        <taxon>Betaproteobacteria</taxon>
        <taxon>Candidatus Accumulibacter</taxon>
    </lineage>
</organism>
<comment type="caution">
    <text evidence="2">The sequence shown here is derived from an EMBL/GenBank/DDBJ whole genome shotgun (WGS) entry which is preliminary data.</text>
</comment>
<proteinExistence type="predicted"/>
<keyword evidence="3" id="KW-1185">Reference proteome</keyword>
<protein>
    <submittedName>
        <fullName evidence="2">PEP-CTERM sorting domain-containing protein</fullName>
    </submittedName>
</protein>
<evidence type="ECO:0000259" key="1">
    <source>
        <dbReference type="Pfam" id="PF07589"/>
    </source>
</evidence>
<accession>A0ABX1T8T4</accession>
<evidence type="ECO:0000313" key="3">
    <source>
        <dbReference type="Proteomes" id="UP000886469"/>
    </source>
</evidence>
<name>A0ABX1T8T4_9PROT</name>
<evidence type="ECO:0000313" key="2">
    <source>
        <dbReference type="EMBL" id="NMQ06079.1"/>
    </source>
</evidence>
<dbReference type="InterPro" id="IPR013424">
    <property type="entry name" value="Ice-binding_C"/>
</dbReference>
<feature type="domain" description="Ice-binding protein C-terminal" evidence="1">
    <location>
        <begin position="98"/>
        <end position="114"/>
    </location>
</feature>